<comment type="caution">
    <text evidence="1">The sequence shown here is derived from an EMBL/GenBank/DDBJ whole genome shotgun (WGS) entry which is preliminary data.</text>
</comment>
<evidence type="ECO:0000313" key="1">
    <source>
        <dbReference type="EMBL" id="MBK1826865.1"/>
    </source>
</evidence>
<sequence length="376" mass="42996">MNALLPASIATVVVLTGGCVTQHVTGSVEEHARVEGKRYADEVRAQSPFETVEISWSEAEDLMESRNLEYRSAEIGYLQAMEHTPIVEELTDQVKDMVDLSLGDLLKPDNLLKSLETPVTQLPQQLRSVSKLKDLSHQIEQNTWEKTCESFDAEVRMRKEKVKLHCLLKTGELIDGEIAQLGEAKPLPEDADPKLVAARQSWQNSLRQARSVWLTEVRDFFNAEYHDVHFKKDGSGLPTYRKMERPDLTDWQRWCKLTRSQELVSALQKAHDQQKPAVPGTKLVTDKLAEMIHIDLGSEPDVRLKTESVREEVRTLIRSWREMKQAQVQAAKLEATADQSLVTLDQVQTRQNLFKLRQQEIQSASVVWMLDEECWN</sequence>
<keyword evidence="2" id="KW-1185">Reference proteome</keyword>
<name>A0A934VFR8_9BACT</name>
<organism evidence="1 2">
    <name type="scientific">Haloferula rosea</name>
    <dbReference type="NCBI Taxonomy" id="490093"/>
    <lineage>
        <taxon>Bacteria</taxon>
        <taxon>Pseudomonadati</taxon>
        <taxon>Verrucomicrobiota</taxon>
        <taxon>Verrucomicrobiia</taxon>
        <taxon>Verrucomicrobiales</taxon>
        <taxon>Verrucomicrobiaceae</taxon>
        <taxon>Haloferula</taxon>
    </lineage>
</organism>
<accession>A0A934VFR8</accession>
<evidence type="ECO:0000313" key="2">
    <source>
        <dbReference type="Proteomes" id="UP000658278"/>
    </source>
</evidence>
<dbReference type="RefSeq" id="WP_200278221.1">
    <property type="nucleotide sequence ID" value="NZ_JAENII010000004.1"/>
</dbReference>
<reference evidence="1" key="1">
    <citation type="submission" date="2021-01" db="EMBL/GenBank/DDBJ databases">
        <title>Modified the classification status of verrucomicrobia.</title>
        <authorList>
            <person name="Feng X."/>
        </authorList>
    </citation>
    <scope>NUCLEOTIDE SEQUENCE</scope>
    <source>
        <strain evidence="1">KCTC 22201</strain>
    </source>
</reference>
<dbReference type="Proteomes" id="UP000658278">
    <property type="component" value="Unassembled WGS sequence"/>
</dbReference>
<dbReference type="EMBL" id="JAENII010000004">
    <property type="protein sequence ID" value="MBK1826865.1"/>
    <property type="molecule type" value="Genomic_DNA"/>
</dbReference>
<protein>
    <submittedName>
        <fullName evidence="1">Uncharacterized protein</fullName>
    </submittedName>
</protein>
<gene>
    <name evidence="1" type="ORF">JIN81_07530</name>
</gene>
<dbReference type="AlphaFoldDB" id="A0A934VFR8"/>
<proteinExistence type="predicted"/>